<dbReference type="InterPro" id="IPR058593">
    <property type="entry name" value="ARB_07466-like_C"/>
</dbReference>
<feature type="signal peptide" evidence="2">
    <location>
        <begin position="1"/>
        <end position="33"/>
    </location>
</feature>
<keyword evidence="5" id="KW-1185">Reference proteome</keyword>
<dbReference type="Gene3D" id="6.10.250.3150">
    <property type="match status" value="1"/>
</dbReference>
<dbReference type="Pfam" id="PF26571">
    <property type="entry name" value="VldE"/>
    <property type="match status" value="1"/>
</dbReference>
<feature type="domain" description="ARB-07466-like C-terminal" evidence="3">
    <location>
        <begin position="234"/>
        <end position="341"/>
    </location>
</feature>
<protein>
    <recommendedName>
        <fullName evidence="3">ARB-07466-like C-terminal domain-containing protein</fullName>
    </recommendedName>
</protein>
<accession>A0ABS1VRR6</accession>
<evidence type="ECO:0000256" key="2">
    <source>
        <dbReference type="SAM" id="SignalP"/>
    </source>
</evidence>
<reference evidence="4 5" key="1">
    <citation type="submission" date="2021-01" db="EMBL/GenBank/DDBJ databases">
        <title>Actinoplanes sp. nov. LDG1-01 isolated from lichen.</title>
        <authorList>
            <person name="Saeng-In P."/>
            <person name="Phongsopitanun W."/>
            <person name="Kanchanasin P."/>
            <person name="Yuki M."/>
            <person name="Kudo T."/>
            <person name="Ohkuma M."/>
            <person name="Tanasupawat S."/>
        </authorList>
    </citation>
    <scope>NUCLEOTIDE SEQUENCE [LARGE SCALE GENOMIC DNA]</scope>
    <source>
        <strain evidence="4 5">LDG1-01</strain>
    </source>
</reference>
<keyword evidence="2" id="KW-0732">Signal</keyword>
<dbReference type="EMBL" id="JAENHO010000006">
    <property type="protein sequence ID" value="MBL7257411.1"/>
    <property type="molecule type" value="Genomic_DNA"/>
</dbReference>
<evidence type="ECO:0000256" key="1">
    <source>
        <dbReference type="SAM" id="MobiDB-lite"/>
    </source>
</evidence>
<gene>
    <name evidence="4" type="ORF">JKJ07_24230</name>
</gene>
<dbReference type="RefSeq" id="WP_202993973.1">
    <property type="nucleotide sequence ID" value="NZ_JAENHO010000006.1"/>
</dbReference>
<proteinExistence type="predicted"/>
<evidence type="ECO:0000259" key="3">
    <source>
        <dbReference type="Pfam" id="PF26571"/>
    </source>
</evidence>
<sequence>MRHKTVRRRTAALLALLVAFSGLTLAVAGPAAAAPGDNGDDGEGAPKSLIQQLEAASKGYVEAKEALARSKTRQAQLAARLKELDADLAPRQAAIDEIIQKSYRTGRLGPMTALLGAESGSGFLDRAETLETVAVQENQVVADLKATRDGQRKAKLAIDAEVRQQQGHVNTMAKRKVQAENALKAANTGGSDKTGEDADEPSDGGSSDKATPAPRNKDGSLPDENCSENDPTTSGCLTPRTLHALKQAQADGFTRYVACFREQNSGEHPKGQACDFAAEKKGFGGVASGGDKTYGTNLANYFINNSDRLGVLYVIWFKRIWLPSSGWKAYSRGNGDPSSDHTNHVHLSVR</sequence>
<name>A0ABS1VRR6_9ACTN</name>
<feature type="region of interest" description="Disordered" evidence="1">
    <location>
        <begin position="185"/>
        <end position="237"/>
    </location>
</feature>
<organism evidence="4 5">
    <name type="scientific">Paractinoplanes lichenicola</name>
    <dbReference type="NCBI Taxonomy" id="2802976"/>
    <lineage>
        <taxon>Bacteria</taxon>
        <taxon>Bacillati</taxon>
        <taxon>Actinomycetota</taxon>
        <taxon>Actinomycetes</taxon>
        <taxon>Micromonosporales</taxon>
        <taxon>Micromonosporaceae</taxon>
        <taxon>Paractinoplanes</taxon>
    </lineage>
</organism>
<dbReference type="Proteomes" id="UP000598996">
    <property type="component" value="Unassembled WGS sequence"/>
</dbReference>
<evidence type="ECO:0000313" key="4">
    <source>
        <dbReference type="EMBL" id="MBL7257411.1"/>
    </source>
</evidence>
<feature type="chain" id="PRO_5046936051" description="ARB-07466-like C-terminal domain-containing protein" evidence="2">
    <location>
        <begin position="34"/>
        <end position="350"/>
    </location>
</feature>
<comment type="caution">
    <text evidence="4">The sequence shown here is derived from an EMBL/GenBank/DDBJ whole genome shotgun (WGS) entry which is preliminary data.</text>
</comment>
<evidence type="ECO:0000313" key="5">
    <source>
        <dbReference type="Proteomes" id="UP000598996"/>
    </source>
</evidence>